<sequence length="52" mass="6050">MKEKINEIMKPAKHAMEYIDYNEGVVIGSAFGQLISIIEEQQIKIEELERNK</sequence>
<name>A0A1G6UTG5_9BACI</name>
<gene>
    <name evidence="1" type="ORF">SAMN04487767_10688</name>
</gene>
<dbReference type="Proteomes" id="UP000183507">
    <property type="component" value="Unassembled WGS sequence"/>
</dbReference>
<evidence type="ECO:0000313" key="2">
    <source>
        <dbReference type="Proteomes" id="UP000183507"/>
    </source>
</evidence>
<protein>
    <submittedName>
        <fullName evidence="1">Uncharacterized protein</fullName>
    </submittedName>
</protein>
<dbReference type="RefSeq" id="WP_170828846.1">
    <property type="nucleotide sequence ID" value="NZ_FMZR01000006.1"/>
</dbReference>
<proteinExistence type="predicted"/>
<evidence type="ECO:0000313" key="1">
    <source>
        <dbReference type="EMBL" id="SDD44006.1"/>
    </source>
</evidence>
<dbReference type="EMBL" id="FMZR01000006">
    <property type="protein sequence ID" value="SDD44006.1"/>
    <property type="molecule type" value="Genomic_DNA"/>
</dbReference>
<reference evidence="2" key="1">
    <citation type="submission" date="2016-10" db="EMBL/GenBank/DDBJ databases">
        <authorList>
            <person name="Varghese N."/>
        </authorList>
    </citation>
    <scope>NUCLEOTIDE SEQUENCE [LARGE SCALE GENOMIC DNA]</scope>
    <source>
        <strain evidence="2">KPR-7A</strain>
    </source>
</reference>
<dbReference type="AlphaFoldDB" id="A0A1G6UTG5"/>
<organism evidence="1 2">
    <name type="scientific">Bacillus wiedmannii</name>
    <dbReference type="NCBI Taxonomy" id="1890302"/>
    <lineage>
        <taxon>Bacteria</taxon>
        <taxon>Bacillati</taxon>
        <taxon>Bacillota</taxon>
        <taxon>Bacilli</taxon>
        <taxon>Bacillales</taxon>
        <taxon>Bacillaceae</taxon>
        <taxon>Bacillus</taxon>
        <taxon>Bacillus cereus group</taxon>
    </lineage>
</organism>
<accession>A0A1G6UTG5</accession>